<proteinExistence type="predicted"/>
<gene>
    <name evidence="2" type="ORF">EEN95_07050</name>
</gene>
<keyword evidence="1" id="KW-0732">Signal</keyword>
<organism evidence="2">
    <name type="scientific">Salmonella enterica</name>
    <name type="common">Salmonella choleraesuis</name>
    <dbReference type="NCBI Taxonomy" id="28901"/>
    <lineage>
        <taxon>Bacteria</taxon>
        <taxon>Pseudomonadati</taxon>
        <taxon>Pseudomonadota</taxon>
        <taxon>Gammaproteobacteria</taxon>
        <taxon>Enterobacterales</taxon>
        <taxon>Enterobacteriaceae</taxon>
        <taxon>Salmonella</taxon>
    </lineage>
</organism>
<evidence type="ECO:0008006" key="3">
    <source>
        <dbReference type="Google" id="ProtNLM"/>
    </source>
</evidence>
<evidence type="ECO:0000256" key="1">
    <source>
        <dbReference type="SAM" id="SignalP"/>
    </source>
</evidence>
<reference evidence="2" key="1">
    <citation type="submission" date="2018-11" db="EMBL/GenBank/DDBJ databases">
        <authorList>
            <consortium name="PulseNet: The National Subtyping Network for Foodborne Disease Surveillance"/>
            <person name="Tarr C.L."/>
            <person name="Trees E."/>
            <person name="Katz L.S."/>
            <person name="Carleton-Romer H.A."/>
            <person name="Stroika S."/>
            <person name="Kucerova Z."/>
            <person name="Roache K.F."/>
            <person name="Sabol A.L."/>
            <person name="Besser J."/>
            <person name="Gerner-Smidt P."/>
        </authorList>
    </citation>
    <scope>NUCLEOTIDE SEQUENCE [LARGE SCALE GENOMIC DNA]</scope>
    <source>
        <strain evidence="2">PNUSAS057377</strain>
    </source>
</reference>
<sequence length="140" mass="15778">MFPKKLACIFLALLMPFVQVSANDLIFKCDVKNHKQISLHTKSGDVIYSFGRIGEKPEFELSRKKQQIETNFENLSGRYATNSIIIRNGNYSYRLTTSIDRIADIQEPSTSLTVMKNDKDLTTLQCIKGSEVGALIAIDD</sequence>
<dbReference type="EMBL" id="RMUA01000008">
    <property type="protein sequence ID" value="MFK69107.1"/>
    <property type="molecule type" value="Genomic_DNA"/>
</dbReference>
<name>A0A3J4NAQ4_SALER</name>
<accession>A0A3J4NAQ4</accession>
<dbReference type="AlphaFoldDB" id="A0A3J4NAQ4"/>
<feature type="signal peptide" evidence="1">
    <location>
        <begin position="1"/>
        <end position="22"/>
    </location>
</feature>
<protein>
    <recommendedName>
        <fullName evidence="3">Lysozyme inhibitor</fullName>
    </recommendedName>
</protein>
<comment type="caution">
    <text evidence="2">The sequence shown here is derived from an EMBL/GenBank/DDBJ whole genome shotgun (WGS) entry which is preliminary data.</text>
</comment>
<evidence type="ECO:0000313" key="2">
    <source>
        <dbReference type="EMBL" id="MFK69107.1"/>
    </source>
</evidence>
<feature type="chain" id="PRO_5018041229" description="Lysozyme inhibitor" evidence="1">
    <location>
        <begin position="23"/>
        <end position="140"/>
    </location>
</feature>
<dbReference type="Proteomes" id="UP000885320">
    <property type="component" value="Unassembled WGS sequence"/>
</dbReference>